<reference evidence="4" key="2">
    <citation type="journal article" date="2015" name="J. Biotechnol.">
        <title>The structure of the Cyberlindnera jadinii genome and its relation to Candida utilis analyzed by the occurrence of single nucleotide polymorphisms.</title>
        <authorList>
            <person name="Rupp O."/>
            <person name="Brinkrolf K."/>
            <person name="Buerth C."/>
            <person name="Kunigo M."/>
            <person name="Schneider J."/>
            <person name="Jaenicke S."/>
            <person name="Goesmann A."/>
            <person name="Puehler A."/>
            <person name="Jaeger K.-E."/>
            <person name="Ernst J.F."/>
        </authorList>
    </citation>
    <scope>NUCLEOTIDE SEQUENCE [LARGE SCALE GENOMIC DNA]</scope>
    <source>
        <strain evidence="4">ATCC 18201 / CBS 1600 / BCRC 20928 / JCM 3617 / NBRC 0987 / NRRL Y-1542</strain>
    </source>
</reference>
<keyword evidence="1" id="KW-0812">Transmembrane</keyword>
<gene>
    <name evidence="2" type="ORF">BN1211_2012</name>
    <name evidence="3" type="ORF">CYBJADRAFT_163723</name>
</gene>
<dbReference type="GeneID" id="30988189"/>
<sequence>MIRYRKTRLQTTDPPSSNSFDVRHALHLLSKRDDSDSSTTTTTTTATTATATPSSTKYLGIGVAIGALLLCFALGFLFYRYRRKKAVEAKVYAERNQQRREQERYYRTVDTDLPLYTEENYADPSLPKYDNVVVTVNDIATPTSIQRPETAHMHHGRNGDSSTMTHIDLSRIV</sequence>
<accession>A0A1E4RXY5</accession>
<organism evidence="2 4">
    <name type="scientific">Cyberlindnera jadinii (strain ATCC 18201 / CBS 1600 / BCRC 20928 / JCM 3617 / NBRC 0987 / NRRL Y-1542)</name>
    <name type="common">Torula yeast</name>
    <name type="synonym">Candida utilis</name>
    <dbReference type="NCBI Taxonomy" id="983966"/>
    <lineage>
        <taxon>Eukaryota</taxon>
        <taxon>Fungi</taxon>
        <taxon>Dikarya</taxon>
        <taxon>Ascomycota</taxon>
        <taxon>Saccharomycotina</taxon>
        <taxon>Saccharomycetes</taxon>
        <taxon>Phaffomycetales</taxon>
        <taxon>Phaffomycetaceae</taxon>
        <taxon>Cyberlindnera</taxon>
    </lineage>
</organism>
<evidence type="ECO:0000256" key="1">
    <source>
        <dbReference type="SAM" id="Phobius"/>
    </source>
</evidence>
<keyword evidence="1" id="KW-0472">Membrane</keyword>
<dbReference type="AlphaFoldDB" id="A0A0H5C243"/>
<accession>A0A0H5C243</accession>
<keyword evidence="5" id="KW-1185">Reference proteome</keyword>
<evidence type="ECO:0000313" key="5">
    <source>
        <dbReference type="Proteomes" id="UP000094389"/>
    </source>
</evidence>
<dbReference type="RefSeq" id="XP_020069182.1">
    <property type="nucleotide sequence ID" value="XM_020213793.1"/>
</dbReference>
<dbReference type="EMBL" id="KV453936">
    <property type="protein sequence ID" value="ODV72143.1"/>
    <property type="molecule type" value="Genomic_DNA"/>
</dbReference>
<dbReference type="Proteomes" id="UP000038830">
    <property type="component" value="Unassembled WGS sequence"/>
</dbReference>
<name>A0A0H5C243_CYBJN</name>
<evidence type="ECO:0000313" key="4">
    <source>
        <dbReference type="Proteomes" id="UP000038830"/>
    </source>
</evidence>
<protein>
    <submittedName>
        <fullName evidence="2">Uncharacterized protein</fullName>
    </submittedName>
</protein>
<dbReference type="EMBL" id="CDQK01000002">
    <property type="protein sequence ID" value="CEP21806.1"/>
    <property type="molecule type" value="Genomic_DNA"/>
</dbReference>
<evidence type="ECO:0000313" key="3">
    <source>
        <dbReference type="EMBL" id="ODV72143.1"/>
    </source>
</evidence>
<feature type="transmembrane region" description="Helical" evidence="1">
    <location>
        <begin position="58"/>
        <end position="79"/>
    </location>
</feature>
<proteinExistence type="predicted"/>
<dbReference type="Proteomes" id="UP000094389">
    <property type="component" value="Unassembled WGS sequence"/>
</dbReference>
<evidence type="ECO:0000313" key="2">
    <source>
        <dbReference type="EMBL" id="CEP21806.1"/>
    </source>
</evidence>
<reference evidence="3 5" key="3">
    <citation type="journal article" date="2016" name="Proc. Natl. Acad. Sci. U.S.A.">
        <title>Comparative genomics of biotechnologically important yeasts.</title>
        <authorList>
            <person name="Riley R."/>
            <person name="Haridas S."/>
            <person name="Wolfe K.H."/>
            <person name="Lopes M.R."/>
            <person name="Hittinger C.T."/>
            <person name="Goeker M."/>
            <person name="Salamov A.A."/>
            <person name="Wisecaver J.H."/>
            <person name="Long T.M."/>
            <person name="Calvey C.H."/>
            <person name="Aerts A.L."/>
            <person name="Barry K.W."/>
            <person name="Choi C."/>
            <person name="Clum A."/>
            <person name="Coughlan A.Y."/>
            <person name="Deshpande S."/>
            <person name="Douglass A.P."/>
            <person name="Hanson S.J."/>
            <person name="Klenk H.-P."/>
            <person name="LaButti K.M."/>
            <person name="Lapidus A."/>
            <person name="Lindquist E.A."/>
            <person name="Lipzen A.M."/>
            <person name="Meier-Kolthoff J.P."/>
            <person name="Ohm R.A."/>
            <person name="Otillar R.P."/>
            <person name="Pangilinan J.L."/>
            <person name="Peng Y."/>
            <person name="Rokas A."/>
            <person name="Rosa C.A."/>
            <person name="Scheuner C."/>
            <person name="Sibirny A.A."/>
            <person name="Slot J.C."/>
            <person name="Stielow J.B."/>
            <person name="Sun H."/>
            <person name="Kurtzman C.P."/>
            <person name="Blackwell M."/>
            <person name="Grigoriev I.V."/>
            <person name="Jeffries T.W."/>
        </authorList>
    </citation>
    <scope>NUCLEOTIDE SEQUENCE [LARGE SCALE GENOMIC DNA]</scope>
    <source>
        <strain evidence="5">ATCC 18201 / CBS 1600 / BCRC 20928 / JCM 3617 / NBRC 0987 / NRRL Y-1542</strain>
        <strain evidence="3">NRRL Y-1542</strain>
    </source>
</reference>
<keyword evidence="1" id="KW-1133">Transmembrane helix</keyword>
<reference evidence="2" key="1">
    <citation type="submission" date="2014-12" db="EMBL/GenBank/DDBJ databases">
        <authorList>
            <person name="Jaenicke S."/>
        </authorList>
    </citation>
    <scope>NUCLEOTIDE SEQUENCE [LARGE SCALE GENOMIC DNA]</scope>
    <source>
        <strain evidence="2">CBS1600</strain>
    </source>
</reference>